<dbReference type="EMBL" id="JAPQKP010000005">
    <property type="protein sequence ID" value="KAJ5188260.1"/>
    <property type="molecule type" value="Genomic_DNA"/>
</dbReference>
<reference evidence="2" key="1">
    <citation type="submission" date="2022-11" db="EMBL/GenBank/DDBJ databases">
        <authorList>
            <person name="Petersen C."/>
        </authorList>
    </citation>
    <scope>NUCLEOTIDE SEQUENCE</scope>
    <source>
        <strain evidence="2">IBT 16849</strain>
    </source>
</reference>
<dbReference type="Proteomes" id="UP001150879">
    <property type="component" value="Unassembled WGS sequence"/>
</dbReference>
<gene>
    <name evidence="2" type="ORF">N7472_007274</name>
</gene>
<proteinExistence type="predicted"/>
<dbReference type="AlphaFoldDB" id="A0A9W9M3X2"/>
<feature type="signal peptide" evidence="1">
    <location>
        <begin position="1"/>
        <end position="22"/>
    </location>
</feature>
<evidence type="ECO:0000256" key="1">
    <source>
        <dbReference type="SAM" id="SignalP"/>
    </source>
</evidence>
<name>A0A9W9M3X2_9EURO</name>
<sequence>MMRTQFIEFLLLFLQFTHYGASLVLTDEEEAAFMRPVEAENVITHSTLNPQHAMGAAFADMQGDSPTQYKQGTVDDVLLGCVDYQNITMRVGNLSVVYFQGKVKALPNMEPTIWTLKPYSGSDTPAFQIFHWTPWGNEVSWRTSNYDGAIIDASAHYSDPMQIRYATGAALSPQVLVAHRGRCVRFNQDGNAELGLESYCRPLSVSIVRPVEWRDAATKDKCPATLIKNLIKKVEDEIKEKNNVHATDWKDTLCI</sequence>
<evidence type="ECO:0000313" key="3">
    <source>
        <dbReference type="Proteomes" id="UP001150879"/>
    </source>
</evidence>
<evidence type="ECO:0000313" key="2">
    <source>
        <dbReference type="EMBL" id="KAJ5188260.1"/>
    </source>
</evidence>
<feature type="chain" id="PRO_5040984275" evidence="1">
    <location>
        <begin position="23"/>
        <end position="255"/>
    </location>
</feature>
<comment type="caution">
    <text evidence="2">The sequence shown here is derived from an EMBL/GenBank/DDBJ whole genome shotgun (WGS) entry which is preliminary data.</text>
</comment>
<protein>
    <submittedName>
        <fullName evidence="2">Uncharacterized protein</fullName>
    </submittedName>
</protein>
<keyword evidence="1" id="KW-0732">Signal</keyword>
<accession>A0A9W9M3X2</accession>
<reference evidence="2" key="2">
    <citation type="journal article" date="2023" name="IMA Fungus">
        <title>Comparative genomic study of the Penicillium genus elucidates a diverse pangenome and 15 lateral gene transfer events.</title>
        <authorList>
            <person name="Petersen C."/>
            <person name="Sorensen T."/>
            <person name="Nielsen M.R."/>
            <person name="Sondergaard T.E."/>
            <person name="Sorensen J.L."/>
            <person name="Fitzpatrick D.A."/>
            <person name="Frisvad J.C."/>
            <person name="Nielsen K.L."/>
        </authorList>
    </citation>
    <scope>NUCLEOTIDE SEQUENCE</scope>
    <source>
        <strain evidence="2">IBT 16849</strain>
    </source>
</reference>
<keyword evidence="3" id="KW-1185">Reference proteome</keyword>
<organism evidence="2 3">
    <name type="scientific">Penicillium cf. griseofulvum</name>
    <dbReference type="NCBI Taxonomy" id="2972120"/>
    <lineage>
        <taxon>Eukaryota</taxon>
        <taxon>Fungi</taxon>
        <taxon>Dikarya</taxon>
        <taxon>Ascomycota</taxon>
        <taxon>Pezizomycotina</taxon>
        <taxon>Eurotiomycetes</taxon>
        <taxon>Eurotiomycetidae</taxon>
        <taxon>Eurotiales</taxon>
        <taxon>Aspergillaceae</taxon>
        <taxon>Penicillium</taxon>
    </lineage>
</organism>